<accession>A0A5J6GKA2</accession>
<keyword evidence="3" id="KW-1185">Reference proteome</keyword>
<dbReference type="EMBL" id="CP023699">
    <property type="protein sequence ID" value="QEU95597.1"/>
    <property type="molecule type" value="Genomic_DNA"/>
</dbReference>
<evidence type="ECO:0000313" key="3">
    <source>
        <dbReference type="Proteomes" id="UP000325529"/>
    </source>
</evidence>
<protein>
    <recommendedName>
        <fullName evidence="1">DUF6299 domain-containing protein</fullName>
    </recommendedName>
</protein>
<dbReference type="KEGG" id="ska:CP970_35890"/>
<dbReference type="InterPro" id="IPR046266">
    <property type="entry name" value="DUF6299"/>
</dbReference>
<gene>
    <name evidence="2" type="ORF">CP970_35890</name>
</gene>
<dbReference type="Proteomes" id="UP000325529">
    <property type="component" value="Chromosome"/>
</dbReference>
<feature type="domain" description="DUF6299" evidence="1">
    <location>
        <begin position="34"/>
        <end position="143"/>
    </location>
</feature>
<dbReference type="AlphaFoldDB" id="A0A5J6GKA2"/>
<organism evidence="2 3">
    <name type="scientific">Streptomyces kanamyceticus</name>
    <dbReference type="NCBI Taxonomy" id="1967"/>
    <lineage>
        <taxon>Bacteria</taxon>
        <taxon>Bacillati</taxon>
        <taxon>Actinomycetota</taxon>
        <taxon>Actinomycetes</taxon>
        <taxon>Kitasatosporales</taxon>
        <taxon>Streptomycetaceae</taxon>
        <taxon>Streptomyces</taxon>
    </lineage>
</organism>
<dbReference type="Pfam" id="PF19816">
    <property type="entry name" value="DUF6299"/>
    <property type="match status" value="1"/>
</dbReference>
<sequence length="148" mass="14860">MPVRGSLVAASAVVAAGLLTGVTGSAGAITIWSGSVSADAEGTVSRDGTVTVSGTYRCSPRSAPGPVFVSSTVRQGPVRHGIGGTAARCDGAEHTWVNREKPGNGTSLTPGSAEVEATLMHLNTRGGLPMPTIVASDQHDVELRPAKG</sequence>
<evidence type="ECO:0000313" key="2">
    <source>
        <dbReference type="EMBL" id="QEU95597.1"/>
    </source>
</evidence>
<dbReference type="OrthoDB" id="3873198at2"/>
<evidence type="ECO:0000259" key="1">
    <source>
        <dbReference type="Pfam" id="PF19816"/>
    </source>
</evidence>
<proteinExistence type="predicted"/>
<reference evidence="2 3" key="1">
    <citation type="submission" date="2017-09" db="EMBL/GenBank/DDBJ databases">
        <authorList>
            <person name="Lee N."/>
            <person name="Cho B.-K."/>
        </authorList>
    </citation>
    <scope>NUCLEOTIDE SEQUENCE [LARGE SCALE GENOMIC DNA]</scope>
    <source>
        <strain evidence="2 3">ATCC 12853</strain>
    </source>
</reference>
<name>A0A5J6GKA2_STRKN</name>